<dbReference type="Proteomes" id="UP000188605">
    <property type="component" value="Unassembled WGS sequence"/>
</dbReference>
<organism evidence="1 2">
    <name type="scientific">Candidatus Epulonipiscium fishelsonii</name>
    <dbReference type="NCBI Taxonomy" id="77094"/>
    <lineage>
        <taxon>Bacteria</taxon>
        <taxon>Bacillati</taxon>
        <taxon>Bacillota</taxon>
        <taxon>Clostridia</taxon>
        <taxon>Lachnospirales</taxon>
        <taxon>Lachnospiraceae</taxon>
        <taxon>Candidatus Epulonipiscium</taxon>
    </lineage>
</organism>
<dbReference type="EMBL" id="LJDB01000018">
    <property type="protein sequence ID" value="ONI42192.1"/>
    <property type="molecule type" value="Genomic_DNA"/>
</dbReference>
<sequence>MMDFNVKTVIMKDEFAVDEFINKVKWCTECCAKSGEIEIIYLTDFEKILVDTVCPSTLLFEGVSQYTDKRCSVCLSDLNDIRIYLHVHSYTRTVEQFCFEICNDDNSLFIISLEGEVR</sequence>
<protein>
    <submittedName>
        <fullName evidence="1">Uncharacterized protein</fullName>
    </submittedName>
</protein>
<evidence type="ECO:0000313" key="2">
    <source>
        <dbReference type="Proteomes" id="UP000188605"/>
    </source>
</evidence>
<name>A0ACC8XFT9_9FIRM</name>
<gene>
    <name evidence="1" type="ORF">AN396_02250</name>
</gene>
<evidence type="ECO:0000313" key="1">
    <source>
        <dbReference type="EMBL" id="ONI42192.1"/>
    </source>
</evidence>
<accession>A0ACC8XFT9</accession>
<reference evidence="1" key="1">
    <citation type="submission" date="2016-08" db="EMBL/GenBank/DDBJ databases">
        <authorList>
            <person name="Ngugi D.K."/>
            <person name="Miyake S."/>
            <person name="Stingl U."/>
        </authorList>
    </citation>
    <scope>NUCLEOTIDE SEQUENCE</scope>
    <source>
        <strain evidence="1">SCG-B11WGA-EpuloA1</strain>
    </source>
</reference>
<comment type="caution">
    <text evidence="1">The sequence shown here is derived from an EMBL/GenBank/DDBJ whole genome shotgun (WGS) entry which is preliminary data.</text>
</comment>
<proteinExistence type="predicted"/>
<keyword evidence="2" id="KW-1185">Reference proteome</keyword>